<dbReference type="Gene3D" id="1.10.30.10">
    <property type="entry name" value="High mobility group box domain"/>
    <property type="match status" value="1"/>
</dbReference>
<gene>
    <name evidence="6" type="ORF">GGX14DRAFT_342785</name>
</gene>
<dbReference type="InterPro" id="IPR051356">
    <property type="entry name" value="SOX/SOX-like_TF"/>
</dbReference>
<dbReference type="GO" id="GO:0000978">
    <property type="term" value="F:RNA polymerase II cis-regulatory region sequence-specific DNA binding"/>
    <property type="evidence" value="ECO:0007669"/>
    <property type="project" value="TreeGrafter"/>
</dbReference>
<feature type="domain" description="HMG box" evidence="5">
    <location>
        <begin position="43"/>
        <end position="109"/>
    </location>
</feature>
<feature type="non-terminal residue" evidence="6">
    <location>
        <position position="112"/>
    </location>
</feature>
<feature type="DNA-binding region" description="HMG box" evidence="3">
    <location>
        <begin position="43"/>
        <end position="109"/>
    </location>
</feature>
<dbReference type="InterPro" id="IPR036910">
    <property type="entry name" value="HMG_box_dom_sf"/>
</dbReference>
<keyword evidence="7" id="KW-1185">Reference proteome</keyword>
<feature type="region of interest" description="Disordered" evidence="4">
    <location>
        <begin position="1"/>
        <end position="46"/>
    </location>
</feature>
<protein>
    <recommendedName>
        <fullName evidence="5">HMG box domain-containing protein</fullName>
    </recommendedName>
</protein>
<reference evidence="6" key="1">
    <citation type="submission" date="2023-03" db="EMBL/GenBank/DDBJ databases">
        <title>Massive genome expansion in bonnet fungi (Mycena s.s.) driven by repeated elements and novel gene families across ecological guilds.</title>
        <authorList>
            <consortium name="Lawrence Berkeley National Laboratory"/>
            <person name="Harder C.B."/>
            <person name="Miyauchi S."/>
            <person name="Viragh M."/>
            <person name="Kuo A."/>
            <person name="Thoen E."/>
            <person name="Andreopoulos B."/>
            <person name="Lu D."/>
            <person name="Skrede I."/>
            <person name="Drula E."/>
            <person name="Henrissat B."/>
            <person name="Morin E."/>
            <person name="Kohler A."/>
            <person name="Barry K."/>
            <person name="LaButti K."/>
            <person name="Morin E."/>
            <person name="Salamov A."/>
            <person name="Lipzen A."/>
            <person name="Mereny Z."/>
            <person name="Hegedus B."/>
            <person name="Baldrian P."/>
            <person name="Stursova M."/>
            <person name="Weitz H."/>
            <person name="Taylor A."/>
            <person name="Grigoriev I.V."/>
            <person name="Nagy L.G."/>
            <person name="Martin F."/>
            <person name="Kauserud H."/>
        </authorList>
    </citation>
    <scope>NUCLEOTIDE SEQUENCE</scope>
    <source>
        <strain evidence="6">9144</strain>
    </source>
</reference>
<evidence type="ECO:0000259" key="5">
    <source>
        <dbReference type="PROSITE" id="PS50118"/>
    </source>
</evidence>
<dbReference type="AlphaFoldDB" id="A0AAD7E409"/>
<evidence type="ECO:0000256" key="3">
    <source>
        <dbReference type="PROSITE-ProRule" id="PRU00267"/>
    </source>
</evidence>
<dbReference type="PROSITE" id="PS50118">
    <property type="entry name" value="HMG_BOX_2"/>
    <property type="match status" value="1"/>
</dbReference>
<dbReference type="PANTHER" id="PTHR45789:SF2">
    <property type="entry name" value="FI18025P1"/>
    <property type="match status" value="1"/>
</dbReference>
<feature type="non-terminal residue" evidence="6">
    <location>
        <position position="1"/>
    </location>
</feature>
<accession>A0AAD7E409</accession>
<keyword evidence="2 3" id="KW-0539">Nucleus</keyword>
<dbReference type="GO" id="GO:0000981">
    <property type="term" value="F:DNA-binding transcription factor activity, RNA polymerase II-specific"/>
    <property type="evidence" value="ECO:0007669"/>
    <property type="project" value="TreeGrafter"/>
</dbReference>
<name>A0AAD7E409_9AGAR</name>
<dbReference type="PANTHER" id="PTHR45789">
    <property type="entry name" value="FI18025P1"/>
    <property type="match status" value="1"/>
</dbReference>
<dbReference type="SUPFAM" id="SSF47095">
    <property type="entry name" value="HMG-box"/>
    <property type="match status" value="1"/>
</dbReference>
<dbReference type="Proteomes" id="UP001219525">
    <property type="component" value="Unassembled WGS sequence"/>
</dbReference>
<feature type="region of interest" description="Disordered" evidence="4">
    <location>
        <begin position="62"/>
        <end position="112"/>
    </location>
</feature>
<dbReference type="EMBL" id="JARJCW010000004">
    <property type="protein sequence ID" value="KAJ7226069.1"/>
    <property type="molecule type" value="Genomic_DNA"/>
</dbReference>
<evidence type="ECO:0000256" key="2">
    <source>
        <dbReference type="ARBA" id="ARBA00023242"/>
    </source>
</evidence>
<dbReference type="Pfam" id="PF00505">
    <property type="entry name" value="HMG_box"/>
    <property type="match status" value="1"/>
</dbReference>
<evidence type="ECO:0000313" key="7">
    <source>
        <dbReference type="Proteomes" id="UP001219525"/>
    </source>
</evidence>
<evidence type="ECO:0000256" key="4">
    <source>
        <dbReference type="SAM" id="MobiDB-lite"/>
    </source>
</evidence>
<sequence length="112" mass="12812">DSSILPKCALTVSPSAPIFDTPDASTQPRKKRAPRKGTPPDRIPRPRNAFIIFRLLAASIPNSVQNDQKRKSRSAGKIWASLSDEQRKEYEKQADHEKAEHRIKYPDYRFKP</sequence>
<feature type="compositionally biased region" description="Basic and acidic residues" evidence="4">
    <location>
        <begin position="84"/>
        <end position="112"/>
    </location>
</feature>
<dbReference type="InterPro" id="IPR009071">
    <property type="entry name" value="HMG_box_dom"/>
</dbReference>
<proteinExistence type="predicted"/>
<dbReference type="CDD" id="cd01389">
    <property type="entry name" value="HMG-box_ROX1-like"/>
    <property type="match status" value="1"/>
</dbReference>
<evidence type="ECO:0000313" key="6">
    <source>
        <dbReference type="EMBL" id="KAJ7226069.1"/>
    </source>
</evidence>
<dbReference type="GO" id="GO:0005634">
    <property type="term" value="C:nucleus"/>
    <property type="evidence" value="ECO:0007669"/>
    <property type="project" value="UniProtKB-UniRule"/>
</dbReference>
<comment type="caution">
    <text evidence="6">The sequence shown here is derived from an EMBL/GenBank/DDBJ whole genome shotgun (WGS) entry which is preliminary data.</text>
</comment>
<organism evidence="6 7">
    <name type="scientific">Mycena pura</name>
    <dbReference type="NCBI Taxonomy" id="153505"/>
    <lineage>
        <taxon>Eukaryota</taxon>
        <taxon>Fungi</taxon>
        <taxon>Dikarya</taxon>
        <taxon>Basidiomycota</taxon>
        <taxon>Agaricomycotina</taxon>
        <taxon>Agaricomycetes</taxon>
        <taxon>Agaricomycetidae</taxon>
        <taxon>Agaricales</taxon>
        <taxon>Marasmiineae</taxon>
        <taxon>Mycenaceae</taxon>
        <taxon>Mycena</taxon>
    </lineage>
</organism>
<dbReference type="SMART" id="SM00398">
    <property type="entry name" value="HMG"/>
    <property type="match status" value="1"/>
</dbReference>
<evidence type="ECO:0000256" key="1">
    <source>
        <dbReference type="ARBA" id="ARBA00023125"/>
    </source>
</evidence>
<keyword evidence="1 3" id="KW-0238">DNA-binding</keyword>